<dbReference type="NCBIfam" id="TIGR02955">
    <property type="entry name" value="TMAO_TorT"/>
    <property type="match status" value="1"/>
</dbReference>
<sequence length="345" mass="37028">MNISPRILLLLIALGISTAEAAPWQLEQRTPFNAIEQRTKPLRLTPLGSAQKPWKLCVLVPHLKDAYWIGINYGLATQAKKLGVSFEMFEAGGYPNHDRQLTQLDQCLSGEFDAVLLGAVSPHLLKSLPGELNKPVLALVNKLDDARVGTHIGVNWYQMGSLIGNVIKSRFTSNASLALLAGPESVGGTDLVEQGISESLSGSKLSIGAIRHADNNRHLQREQLQQLLEASRPDAIVGSAVAIEVAVNQFGQTPPSHPIVLGSSYFSPAIARALQRGKIAVACDDKVVLQGMVAVDLAVRQLQGDDAFGDVGPAIVVRTPDNSDAPALADSLPPAEFYPVYRFNP</sequence>
<evidence type="ECO:0000256" key="4">
    <source>
        <dbReference type="SAM" id="SignalP"/>
    </source>
</evidence>
<protein>
    <submittedName>
        <fullName evidence="6">TMAO reductase system periplasmic protein TorT</fullName>
    </submittedName>
</protein>
<evidence type="ECO:0000313" key="6">
    <source>
        <dbReference type="EMBL" id="MCH4293377.1"/>
    </source>
</evidence>
<dbReference type="EMBL" id="JAKUDL010000001">
    <property type="protein sequence ID" value="MCH4293377.1"/>
    <property type="molecule type" value="Genomic_DNA"/>
</dbReference>
<dbReference type="RefSeq" id="WP_240589919.1">
    <property type="nucleotide sequence ID" value="NZ_JAKUDL010000001.1"/>
</dbReference>
<evidence type="ECO:0000256" key="3">
    <source>
        <dbReference type="ARBA" id="ARBA00022729"/>
    </source>
</evidence>
<keyword evidence="3 4" id="KW-0732">Signal</keyword>
<dbReference type="CDD" id="cd06306">
    <property type="entry name" value="PBP1_TorT-like"/>
    <property type="match status" value="1"/>
</dbReference>
<accession>A0AAJ1EZC7</accession>
<dbReference type="PANTHER" id="PTHR46847">
    <property type="entry name" value="D-ALLOSE-BINDING PERIPLASMIC PROTEIN-RELATED"/>
    <property type="match status" value="1"/>
</dbReference>
<dbReference type="GO" id="GO:0030246">
    <property type="term" value="F:carbohydrate binding"/>
    <property type="evidence" value="ECO:0007669"/>
    <property type="project" value="UniProtKB-ARBA"/>
</dbReference>
<feature type="signal peptide" evidence="4">
    <location>
        <begin position="1"/>
        <end position="21"/>
    </location>
</feature>
<dbReference type="Proteomes" id="UP001297581">
    <property type="component" value="Unassembled WGS sequence"/>
</dbReference>
<dbReference type="PANTHER" id="PTHR46847:SF1">
    <property type="entry name" value="D-ALLOSE-BINDING PERIPLASMIC PROTEIN-RELATED"/>
    <property type="match status" value="1"/>
</dbReference>
<dbReference type="Gene3D" id="3.40.50.2300">
    <property type="match status" value="2"/>
</dbReference>
<feature type="domain" description="Periplasmic binding protein" evidence="5">
    <location>
        <begin position="58"/>
        <end position="305"/>
    </location>
</feature>
<gene>
    <name evidence="6" type="primary">torT</name>
    <name evidence="6" type="ORF">MJ923_03540</name>
</gene>
<dbReference type="AlphaFoldDB" id="A0AAJ1EZC7"/>
<evidence type="ECO:0000256" key="2">
    <source>
        <dbReference type="ARBA" id="ARBA00007639"/>
    </source>
</evidence>
<dbReference type="GO" id="GO:0030313">
    <property type="term" value="C:cell envelope"/>
    <property type="evidence" value="ECO:0007669"/>
    <property type="project" value="UniProtKB-SubCell"/>
</dbReference>
<dbReference type="InterPro" id="IPR014301">
    <property type="entry name" value="TMAO_TorT"/>
</dbReference>
<dbReference type="InterPro" id="IPR025997">
    <property type="entry name" value="SBP_2_dom"/>
</dbReference>
<feature type="chain" id="PRO_5042520355" evidence="4">
    <location>
        <begin position="22"/>
        <end position="345"/>
    </location>
</feature>
<dbReference type="InterPro" id="IPR028082">
    <property type="entry name" value="Peripla_BP_I"/>
</dbReference>
<proteinExistence type="inferred from homology"/>
<dbReference type="SUPFAM" id="SSF53822">
    <property type="entry name" value="Periplasmic binding protein-like I"/>
    <property type="match status" value="1"/>
</dbReference>
<evidence type="ECO:0000259" key="5">
    <source>
        <dbReference type="Pfam" id="PF13407"/>
    </source>
</evidence>
<comment type="caution">
    <text evidence="6">The sequence shown here is derived from an EMBL/GenBank/DDBJ whole genome shotgun (WGS) entry which is preliminary data.</text>
</comment>
<dbReference type="NCBIfam" id="NF008185">
    <property type="entry name" value="PRK10936.1"/>
    <property type="match status" value="1"/>
</dbReference>
<comment type="subcellular location">
    <subcellularLocation>
        <location evidence="1">Cell envelope</location>
    </subcellularLocation>
</comment>
<reference evidence="6 7" key="1">
    <citation type="submission" date="2022-02" db="EMBL/GenBank/DDBJ databases">
        <title>The genome sequence of Shewanella sp. 3B26.</title>
        <authorList>
            <person name="Du J."/>
        </authorList>
    </citation>
    <scope>NUCLEOTIDE SEQUENCE [LARGE SCALE GENOMIC DNA]</scope>
    <source>
        <strain evidence="6 7">3B26</strain>
    </source>
</reference>
<evidence type="ECO:0000313" key="7">
    <source>
        <dbReference type="Proteomes" id="UP001297581"/>
    </source>
</evidence>
<name>A0AAJ1EZC7_9GAMM</name>
<dbReference type="Pfam" id="PF13407">
    <property type="entry name" value="Peripla_BP_4"/>
    <property type="match status" value="1"/>
</dbReference>
<evidence type="ECO:0000256" key="1">
    <source>
        <dbReference type="ARBA" id="ARBA00004196"/>
    </source>
</evidence>
<organism evidence="6 7">
    <name type="scientific">Shewanella zhuhaiensis</name>
    <dbReference type="NCBI Taxonomy" id="2919576"/>
    <lineage>
        <taxon>Bacteria</taxon>
        <taxon>Pseudomonadati</taxon>
        <taxon>Pseudomonadota</taxon>
        <taxon>Gammaproteobacteria</taxon>
        <taxon>Alteromonadales</taxon>
        <taxon>Shewanellaceae</taxon>
        <taxon>Shewanella</taxon>
    </lineage>
</organism>
<dbReference type="GO" id="GO:0055085">
    <property type="term" value="P:transmembrane transport"/>
    <property type="evidence" value="ECO:0007669"/>
    <property type="project" value="UniProtKB-ARBA"/>
</dbReference>
<keyword evidence="7" id="KW-1185">Reference proteome</keyword>
<comment type="similarity">
    <text evidence="2">Belongs to the bacterial solute-binding protein 2 family.</text>
</comment>